<dbReference type="GO" id="GO:0009505">
    <property type="term" value="C:plant-type cell wall"/>
    <property type="evidence" value="ECO:0007669"/>
    <property type="project" value="EnsemblPlants"/>
</dbReference>
<dbReference type="Gene3D" id="3.80.10.10">
    <property type="entry name" value="Ribonuclease Inhibitor"/>
    <property type="match status" value="1"/>
</dbReference>
<dbReference type="Proteomes" id="UP000594263">
    <property type="component" value="Unplaced"/>
</dbReference>
<dbReference type="InterPro" id="IPR032675">
    <property type="entry name" value="LRR_dom_sf"/>
</dbReference>
<evidence type="ECO:0000256" key="3">
    <source>
        <dbReference type="ARBA" id="ARBA00022737"/>
    </source>
</evidence>
<feature type="domain" description="Leucine-rich repeat-containing N-terminal plant-type" evidence="6">
    <location>
        <begin position="33"/>
        <end position="70"/>
    </location>
</feature>
<dbReference type="Gramene" id="Kaladp0087s0176.1.v1.1">
    <property type="protein sequence ID" value="Kaladp0087s0176.1.v1.1.CDS.1"/>
    <property type="gene ID" value="Kaladp0087s0176.v1.1"/>
</dbReference>
<comment type="similarity">
    <text evidence="4">Belongs to the polygalacturonase-inhibiting protein family.</text>
</comment>
<dbReference type="AlphaFoldDB" id="A0A7N0UWX1"/>
<evidence type="ECO:0000256" key="1">
    <source>
        <dbReference type="ARBA" id="ARBA00004196"/>
    </source>
</evidence>
<dbReference type="InterPro" id="IPR001611">
    <property type="entry name" value="Leu-rich_rpt"/>
</dbReference>
<dbReference type="OMA" id="APLEICK"/>
<name>A0A7N0UWX1_KALFE</name>
<evidence type="ECO:0000256" key="2">
    <source>
        <dbReference type="ARBA" id="ARBA00022614"/>
    </source>
</evidence>
<dbReference type="Pfam" id="PF00560">
    <property type="entry name" value="LRR_1"/>
    <property type="match status" value="3"/>
</dbReference>
<evidence type="ECO:0000256" key="5">
    <source>
        <dbReference type="SAM" id="SignalP"/>
    </source>
</evidence>
<reference evidence="7" key="1">
    <citation type="submission" date="2021-01" db="UniProtKB">
        <authorList>
            <consortium name="EnsemblPlants"/>
        </authorList>
    </citation>
    <scope>IDENTIFICATION</scope>
</reference>
<dbReference type="SUPFAM" id="SSF52058">
    <property type="entry name" value="L domain-like"/>
    <property type="match status" value="1"/>
</dbReference>
<organism evidence="7 8">
    <name type="scientific">Kalanchoe fedtschenkoi</name>
    <name type="common">Lavender scallops</name>
    <name type="synonym">South American air plant</name>
    <dbReference type="NCBI Taxonomy" id="63787"/>
    <lineage>
        <taxon>Eukaryota</taxon>
        <taxon>Viridiplantae</taxon>
        <taxon>Streptophyta</taxon>
        <taxon>Embryophyta</taxon>
        <taxon>Tracheophyta</taxon>
        <taxon>Spermatophyta</taxon>
        <taxon>Magnoliopsida</taxon>
        <taxon>eudicotyledons</taxon>
        <taxon>Gunneridae</taxon>
        <taxon>Pentapetalae</taxon>
        <taxon>Saxifragales</taxon>
        <taxon>Crassulaceae</taxon>
        <taxon>Kalanchoe</taxon>
    </lineage>
</organism>
<protein>
    <recommendedName>
        <fullName evidence="6">Leucine-rich repeat-containing N-terminal plant-type domain-containing protein</fullName>
    </recommendedName>
</protein>
<dbReference type="GO" id="GO:0090353">
    <property type="term" value="F:polygalacturonase inhibitor activity"/>
    <property type="evidence" value="ECO:0007669"/>
    <property type="project" value="EnsemblPlants"/>
</dbReference>
<keyword evidence="8" id="KW-1185">Reference proteome</keyword>
<keyword evidence="5" id="KW-0732">Signal</keyword>
<keyword evidence="2" id="KW-0433">Leucine-rich repeat</keyword>
<evidence type="ECO:0000313" key="8">
    <source>
        <dbReference type="Proteomes" id="UP000594263"/>
    </source>
</evidence>
<evidence type="ECO:0000259" key="6">
    <source>
        <dbReference type="Pfam" id="PF08263"/>
    </source>
</evidence>
<dbReference type="InterPro" id="IPR051848">
    <property type="entry name" value="PGIP"/>
</dbReference>
<dbReference type="EnsemblPlants" id="Kaladp0087s0176.1.v1.1">
    <property type="protein sequence ID" value="Kaladp0087s0176.1.v1.1.CDS.1"/>
    <property type="gene ID" value="Kaladp0087s0176.v1.1"/>
</dbReference>
<feature type="chain" id="PRO_5029767770" description="Leucine-rich repeat-containing N-terminal plant-type domain-containing protein" evidence="5">
    <location>
        <begin position="30"/>
        <end position="335"/>
    </location>
</feature>
<dbReference type="FunFam" id="3.80.10.10:FF:000348">
    <property type="entry name" value="Polygalacturonase inhibitor 1"/>
    <property type="match status" value="1"/>
</dbReference>
<comment type="subcellular location">
    <subcellularLocation>
        <location evidence="1">Cell envelope</location>
    </subcellularLocation>
</comment>
<evidence type="ECO:0000256" key="4">
    <source>
        <dbReference type="ARBA" id="ARBA00038043"/>
    </source>
</evidence>
<dbReference type="PANTHER" id="PTHR48059:SF25">
    <property type="entry name" value="LEUCINE-RICH REPEAT PROTEIN FLOR 1"/>
    <property type="match status" value="1"/>
</dbReference>
<sequence>MSSLINLSPVLFFLICWCSFNLLFRPCLSACNSADKQVLLQIKQALNNPYHLASWNPDTDCCDWYDVECDPDTSRIITLNIFSANISGQIPPQVGSLPYLQTLIFHKITNITGTIPSTLSKLKRLEMLRLNNLNLSGTIPDFFSELRNLTFLDLSFNQLTGSLPTSVNKLSNLLALHFDRNQLTGTIPDTYGKFVGSVPEIYLSHNQLSGEIPDSMRLLNFTKIDVSRNQLEGDASLLLGQSNKALFYLDISRNAFSFDLGKVEFPGGLGYLDVNHNKIYGNIPAAITSLDLQFLNASYNRLCGQIPVGGKLQSFDYSSYIHNKCLCGSPLPECM</sequence>
<dbReference type="Pfam" id="PF08263">
    <property type="entry name" value="LRRNT_2"/>
    <property type="match status" value="1"/>
</dbReference>
<accession>A0A7N0UWX1</accession>
<proteinExistence type="inferred from homology"/>
<feature type="signal peptide" evidence="5">
    <location>
        <begin position="1"/>
        <end position="29"/>
    </location>
</feature>
<keyword evidence="3" id="KW-0677">Repeat</keyword>
<dbReference type="PANTHER" id="PTHR48059">
    <property type="entry name" value="POLYGALACTURONASE INHIBITOR 1"/>
    <property type="match status" value="1"/>
</dbReference>
<dbReference type="InterPro" id="IPR013210">
    <property type="entry name" value="LRR_N_plant-typ"/>
</dbReference>
<evidence type="ECO:0000313" key="7">
    <source>
        <dbReference type="EnsemblPlants" id="Kaladp0087s0176.1.v1.1.CDS.1"/>
    </source>
</evidence>